<dbReference type="Proteomes" id="UP000000305">
    <property type="component" value="Unassembled WGS sequence"/>
</dbReference>
<proteinExistence type="predicted"/>
<dbReference type="HOGENOM" id="CLU_2707326_0_0_1"/>
<name>E9G1N2_DAPPU</name>
<dbReference type="KEGG" id="dpx:DAPPUDRAFT_236279"/>
<gene>
    <name evidence="1" type="ORF">DAPPUDRAFT_236279</name>
</gene>
<evidence type="ECO:0000313" key="1">
    <source>
        <dbReference type="EMBL" id="EFX86523.1"/>
    </source>
</evidence>
<reference evidence="1 2" key="1">
    <citation type="journal article" date="2011" name="Science">
        <title>The ecoresponsive genome of Daphnia pulex.</title>
        <authorList>
            <person name="Colbourne J.K."/>
            <person name="Pfrender M.E."/>
            <person name="Gilbert D."/>
            <person name="Thomas W.K."/>
            <person name="Tucker A."/>
            <person name="Oakley T.H."/>
            <person name="Tokishita S."/>
            <person name="Aerts A."/>
            <person name="Arnold G.J."/>
            <person name="Basu M.K."/>
            <person name="Bauer D.J."/>
            <person name="Caceres C.E."/>
            <person name="Carmel L."/>
            <person name="Casola C."/>
            <person name="Choi J.H."/>
            <person name="Detter J.C."/>
            <person name="Dong Q."/>
            <person name="Dusheyko S."/>
            <person name="Eads B.D."/>
            <person name="Frohlich T."/>
            <person name="Geiler-Samerotte K.A."/>
            <person name="Gerlach D."/>
            <person name="Hatcher P."/>
            <person name="Jogdeo S."/>
            <person name="Krijgsveld J."/>
            <person name="Kriventseva E.V."/>
            <person name="Kultz D."/>
            <person name="Laforsch C."/>
            <person name="Lindquist E."/>
            <person name="Lopez J."/>
            <person name="Manak J.R."/>
            <person name="Muller J."/>
            <person name="Pangilinan J."/>
            <person name="Patwardhan R.P."/>
            <person name="Pitluck S."/>
            <person name="Pritham E.J."/>
            <person name="Rechtsteiner A."/>
            <person name="Rho M."/>
            <person name="Rogozin I.B."/>
            <person name="Sakarya O."/>
            <person name="Salamov A."/>
            <person name="Schaack S."/>
            <person name="Shapiro H."/>
            <person name="Shiga Y."/>
            <person name="Skalitzky C."/>
            <person name="Smith Z."/>
            <person name="Souvorov A."/>
            <person name="Sung W."/>
            <person name="Tang Z."/>
            <person name="Tsuchiya D."/>
            <person name="Tu H."/>
            <person name="Vos H."/>
            <person name="Wang M."/>
            <person name="Wolf Y.I."/>
            <person name="Yamagata H."/>
            <person name="Yamada T."/>
            <person name="Ye Y."/>
            <person name="Shaw J.R."/>
            <person name="Andrews J."/>
            <person name="Crease T.J."/>
            <person name="Tang H."/>
            <person name="Lucas S.M."/>
            <person name="Robertson H.M."/>
            <person name="Bork P."/>
            <person name="Koonin E.V."/>
            <person name="Zdobnov E.M."/>
            <person name="Grigoriev I.V."/>
            <person name="Lynch M."/>
            <person name="Boore J.L."/>
        </authorList>
    </citation>
    <scope>NUCLEOTIDE SEQUENCE [LARGE SCALE GENOMIC DNA]</scope>
</reference>
<sequence length="73" mass="8351">MTAQFPAAVLPLLSSSDERTLGMGCWTDSSREIREFQRSHHAADLHLSCNHPGSFLFGVDYSNLWRREENEEL</sequence>
<dbReference type="EMBL" id="GL732529">
    <property type="protein sequence ID" value="EFX86523.1"/>
    <property type="molecule type" value="Genomic_DNA"/>
</dbReference>
<organism evidence="1 2">
    <name type="scientific">Daphnia pulex</name>
    <name type="common">Water flea</name>
    <dbReference type="NCBI Taxonomy" id="6669"/>
    <lineage>
        <taxon>Eukaryota</taxon>
        <taxon>Metazoa</taxon>
        <taxon>Ecdysozoa</taxon>
        <taxon>Arthropoda</taxon>
        <taxon>Crustacea</taxon>
        <taxon>Branchiopoda</taxon>
        <taxon>Diplostraca</taxon>
        <taxon>Cladocera</taxon>
        <taxon>Anomopoda</taxon>
        <taxon>Daphniidae</taxon>
        <taxon>Daphnia</taxon>
    </lineage>
</organism>
<dbReference type="InParanoid" id="E9G1N2"/>
<keyword evidence="2" id="KW-1185">Reference proteome</keyword>
<accession>E9G1N2</accession>
<dbReference type="AlphaFoldDB" id="E9G1N2"/>
<evidence type="ECO:0000313" key="2">
    <source>
        <dbReference type="Proteomes" id="UP000000305"/>
    </source>
</evidence>
<protein>
    <submittedName>
        <fullName evidence="1">Uncharacterized protein</fullName>
    </submittedName>
</protein>